<evidence type="ECO:0000313" key="1">
    <source>
        <dbReference type="EMBL" id="JAH53318.1"/>
    </source>
</evidence>
<name>A0A0E9TKS2_ANGAN</name>
<proteinExistence type="predicted"/>
<organism evidence="1">
    <name type="scientific">Anguilla anguilla</name>
    <name type="common">European freshwater eel</name>
    <name type="synonym">Muraena anguilla</name>
    <dbReference type="NCBI Taxonomy" id="7936"/>
    <lineage>
        <taxon>Eukaryota</taxon>
        <taxon>Metazoa</taxon>
        <taxon>Chordata</taxon>
        <taxon>Craniata</taxon>
        <taxon>Vertebrata</taxon>
        <taxon>Euteleostomi</taxon>
        <taxon>Actinopterygii</taxon>
        <taxon>Neopterygii</taxon>
        <taxon>Teleostei</taxon>
        <taxon>Anguilliformes</taxon>
        <taxon>Anguillidae</taxon>
        <taxon>Anguilla</taxon>
    </lineage>
</organism>
<dbReference type="AlphaFoldDB" id="A0A0E9TKS2"/>
<reference evidence="1" key="1">
    <citation type="submission" date="2014-11" db="EMBL/GenBank/DDBJ databases">
        <authorList>
            <person name="Amaro Gonzalez C."/>
        </authorList>
    </citation>
    <scope>NUCLEOTIDE SEQUENCE</scope>
</reference>
<dbReference type="EMBL" id="GBXM01055259">
    <property type="protein sequence ID" value="JAH53318.1"/>
    <property type="molecule type" value="Transcribed_RNA"/>
</dbReference>
<sequence length="68" mass="7992">MDSLIYVIKKLFQKRMCYFLCHTAWHAVCAHDHNNKENYDGCANFNLLITNTPSAHNHVLVSRYVIHM</sequence>
<reference evidence="1" key="2">
    <citation type="journal article" date="2015" name="Fish Shellfish Immunol.">
        <title>Early steps in the European eel (Anguilla anguilla)-Vibrio vulnificus interaction in the gills: Role of the RtxA13 toxin.</title>
        <authorList>
            <person name="Callol A."/>
            <person name="Pajuelo D."/>
            <person name="Ebbesson L."/>
            <person name="Teles M."/>
            <person name="MacKenzie S."/>
            <person name="Amaro C."/>
        </authorList>
    </citation>
    <scope>NUCLEOTIDE SEQUENCE</scope>
</reference>
<protein>
    <submittedName>
        <fullName evidence="1">Uncharacterized protein</fullName>
    </submittedName>
</protein>
<accession>A0A0E9TKS2</accession>